<proteinExistence type="predicted"/>
<name>A0ABP5HRL6_9ACTN</name>
<feature type="chain" id="PRO_5047204449" description="Lipoprotein" evidence="2">
    <location>
        <begin position="27"/>
        <end position="198"/>
    </location>
</feature>
<dbReference type="EMBL" id="BAAAPY010000014">
    <property type="protein sequence ID" value="GAA2084952.1"/>
    <property type="molecule type" value="Genomic_DNA"/>
</dbReference>
<comment type="caution">
    <text evidence="3">The sequence shown here is derived from an EMBL/GenBank/DDBJ whole genome shotgun (WGS) entry which is preliminary data.</text>
</comment>
<feature type="region of interest" description="Disordered" evidence="1">
    <location>
        <begin position="22"/>
        <end position="54"/>
    </location>
</feature>
<protein>
    <recommendedName>
        <fullName evidence="5">Lipoprotein</fullName>
    </recommendedName>
</protein>
<dbReference type="PROSITE" id="PS51257">
    <property type="entry name" value="PROKAR_LIPOPROTEIN"/>
    <property type="match status" value="1"/>
</dbReference>
<evidence type="ECO:0000313" key="3">
    <source>
        <dbReference type="EMBL" id="GAA2084952.1"/>
    </source>
</evidence>
<keyword evidence="4" id="KW-1185">Reference proteome</keyword>
<keyword evidence="2" id="KW-0732">Signal</keyword>
<evidence type="ECO:0000256" key="1">
    <source>
        <dbReference type="SAM" id="MobiDB-lite"/>
    </source>
</evidence>
<sequence length="198" mass="21539">MRGHWRTGVVAGLSALLLTIAGCTGGGDTEPTPEPEPTETTPTGPPPQPEGADGVTWEIQNWDEYAEDEAVLAYKEWSEAISASVNTGELLPRARELASREVLDVYLDQLRFAEDNDLRSQARTLVRIARSESEAGTSTVVACIWSKSAELVTADGDYFSDEEPRWARQVAKVETDAEAPVLTEVDFDGNCRGEEPPS</sequence>
<evidence type="ECO:0000256" key="2">
    <source>
        <dbReference type="SAM" id="SignalP"/>
    </source>
</evidence>
<feature type="signal peptide" evidence="2">
    <location>
        <begin position="1"/>
        <end position="26"/>
    </location>
</feature>
<dbReference type="Proteomes" id="UP001501480">
    <property type="component" value="Unassembled WGS sequence"/>
</dbReference>
<organism evidence="3 4">
    <name type="scientific">Aeromicrobium halocynthiae</name>
    <dbReference type="NCBI Taxonomy" id="560557"/>
    <lineage>
        <taxon>Bacteria</taxon>
        <taxon>Bacillati</taxon>
        <taxon>Actinomycetota</taxon>
        <taxon>Actinomycetes</taxon>
        <taxon>Propionibacteriales</taxon>
        <taxon>Nocardioidaceae</taxon>
        <taxon>Aeromicrobium</taxon>
    </lineage>
</organism>
<dbReference type="RefSeq" id="WP_344329974.1">
    <property type="nucleotide sequence ID" value="NZ_BAAAPY010000014.1"/>
</dbReference>
<gene>
    <name evidence="3" type="ORF">GCM10009821_28010</name>
</gene>
<accession>A0ABP5HRL6</accession>
<evidence type="ECO:0000313" key="4">
    <source>
        <dbReference type="Proteomes" id="UP001501480"/>
    </source>
</evidence>
<evidence type="ECO:0008006" key="5">
    <source>
        <dbReference type="Google" id="ProtNLM"/>
    </source>
</evidence>
<reference evidence="4" key="1">
    <citation type="journal article" date="2019" name="Int. J. Syst. Evol. Microbiol.">
        <title>The Global Catalogue of Microorganisms (GCM) 10K type strain sequencing project: providing services to taxonomists for standard genome sequencing and annotation.</title>
        <authorList>
            <consortium name="The Broad Institute Genomics Platform"/>
            <consortium name="The Broad Institute Genome Sequencing Center for Infectious Disease"/>
            <person name="Wu L."/>
            <person name="Ma J."/>
        </authorList>
    </citation>
    <scope>NUCLEOTIDE SEQUENCE [LARGE SCALE GENOMIC DNA]</scope>
    <source>
        <strain evidence="4">JCM 15749</strain>
    </source>
</reference>